<evidence type="ECO:0000313" key="4">
    <source>
        <dbReference type="Proteomes" id="UP001153069"/>
    </source>
</evidence>
<keyword evidence="4" id="KW-1185">Reference proteome</keyword>
<dbReference type="PANTHER" id="PTHR13132">
    <property type="entry name" value="ALPHA- 1,6 -FUCOSYLTRANSFERASE"/>
    <property type="match status" value="1"/>
</dbReference>
<organism evidence="3 4">
    <name type="scientific">Seminavis robusta</name>
    <dbReference type="NCBI Taxonomy" id="568900"/>
    <lineage>
        <taxon>Eukaryota</taxon>
        <taxon>Sar</taxon>
        <taxon>Stramenopiles</taxon>
        <taxon>Ochrophyta</taxon>
        <taxon>Bacillariophyta</taxon>
        <taxon>Bacillariophyceae</taxon>
        <taxon>Bacillariophycidae</taxon>
        <taxon>Naviculales</taxon>
        <taxon>Naviculaceae</taxon>
        <taxon>Seminavis</taxon>
    </lineage>
</organism>
<dbReference type="GO" id="GO:0046921">
    <property type="term" value="F:alpha-(1-&gt;6)-fucosyltransferase activity"/>
    <property type="evidence" value="ECO:0007669"/>
    <property type="project" value="TreeGrafter"/>
</dbReference>
<feature type="region of interest" description="Disordered" evidence="1">
    <location>
        <begin position="21"/>
        <end position="104"/>
    </location>
</feature>
<feature type="compositionally biased region" description="Low complexity" evidence="1">
    <location>
        <begin position="60"/>
        <end position="72"/>
    </location>
</feature>
<feature type="chain" id="PRO_5040357493" evidence="2">
    <location>
        <begin position="18"/>
        <end position="463"/>
    </location>
</feature>
<name>A0A9N8EH26_9STRA</name>
<accession>A0A9N8EH26</accession>
<dbReference type="Proteomes" id="UP001153069">
    <property type="component" value="Unassembled WGS sequence"/>
</dbReference>
<evidence type="ECO:0000313" key="3">
    <source>
        <dbReference type="EMBL" id="CAB9518479.1"/>
    </source>
</evidence>
<comment type="caution">
    <text evidence="3">The sequence shown here is derived from an EMBL/GenBank/DDBJ whole genome shotgun (WGS) entry which is preliminary data.</text>
</comment>
<feature type="compositionally biased region" description="Low complexity" evidence="1">
    <location>
        <begin position="81"/>
        <end position="99"/>
    </location>
</feature>
<protein>
    <submittedName>
        <fullName evidence="3">Uncharacterized protein</fullName>
    </submittedName>
</protein>
<proteinExistence type="predicted"/>
<dbReference type="OrthoDB" id="46632at2759"/>
<dbReference type="AlphaFoldDB" id="A0A9N8EH26"/>
<reference evidence="3" key="1">
    <citation type="submission" date="2020-06" db="EMBL/GenBank/DDBJ databases">
        <authorList>
            <consortium name="Plant Systems Biology data submission"/>
        </authorList>
    </citation>
    <scope>NUCLEOTIDE SEQUENCE</scope>
    <source>
        <strain evidence="3">D6</strain>
    </source>
</reference>
<dbReference type="EMBL" id="CAICTM010000936">
    <property type="protein sequence ID" value="CAB9518479.1"/>
    <property type="molecule type" value="Genomic_DNA"/>
</dbReference>
<evidence type="ECO:0000256" key="2">
    <source>
        <dbReference type="SAM" id="SignalP"/>
    </source>
</evidence>
<dbReference type="Gene3D" id="3.40.50.11350">
    <property type="match status" value="1"/>
</dbReference>
<gene>
    <name evidence="3" type="ORF">SEMRO_938_G222310.1</name>
</gene>
<dbReference type="GO" id="GO:0006487">
    <property type="term" value="P:protein N-linked glycosylation"/>
    <property type="evidence" value="ECO:0007669"/>
    <property type="project" value="TreeGrafter"/>
</dbReference>
<keyword evidence="2" id="KW-0732">Signal</keyword>
<evidence type="ECO:0000256" key="1">
    <source>
        <dbReference type="SAM" id="MobiDB-lite"/>
    </source>
</evidence>
<sequence length="463" mass="51621">MLFLGAVLALLRQSHRAFEVPKESRSLATHPSLLPPPDSAATEQIQIAPIRREPTALSKPTEAPSTAAITEESATRETEASESSATKTPEAPTSTSETPGGHMGNLIHQVQSLETSSSNNRRLHLRVDWSNLPVQSALAQQIRHDQTQCRSNNNNNSPSYWIHQPRRNGLGQMLHMWSQSVCSAMQTEKQVLTRGAFAWMHNRCDPGGQKVADYSQAFSPFSCYFGSHLEVTPETCPGIQLPQSKDDPLIANFTTEMAPRMCDDILQRHNATVGDFRAATTEWMFSNVQDILLAEAKAQLLQAFGDEGLPDPEHLVTVHIRWGDKKKEMKLRPAKDYVKEVHKLIGRHKTKDPNYPLHVYIAAEDVNAIDGFQNASPKHWKIHHSGPLTKKRKGVEIKNMAKMASSKAGLSSLGALLLSMEANYYVLTTKSNWSRLINELRKNVIDPRCNGCTRMSDLIPGEW</sequence>
<feature type="signal peptide" evidence="2">
    <location>
        <begin position="1"/>
        <end position="17"/>
    </location>
</feature>
<dbReference type="PANTHER" id="PTHR13132:SF29">
    <property type="entry name" value="ALPHA-(1,6)-FUCOSYLTRANSFERASE"/>
    <property type="match status" value="1"/>
</dbReference>